<feature type="transmembrane region" description="Helical" evidence="7">
    <location>
        <begin position="428"/>
        <end position="451"/>
    </location>
</feature>
<evidence type="ECO:0000256" key="6">
    <source>
        <dbReference type="SAM" id="MobiDB-lite"/>
    </source>
</evidence>
<keyword evidence="10" id="KW-1185">Reference proteome</keyword>
<feature type="transmembrane region" description="Helical" evidence="7">
    <location>
        <begin position="838"/>
        <end position="862"/>
    </location>
</feature>
<comment type="caution">
    <text evidence="9">The sequence shown here is derived from an EMBL/GenBank/DDBJ whole genome shotgun (WGS) entry which is preliminary data.</text>
</comment>
<evidence type="ECO:0000259" key="8">
    <source>
        <dbReference type="Pfam" id="PF02687"/>
    </source>
</evidence>
<protein>
    <recommendedName>
        <fullName evidence="8">ABC3 transporter permease C-terminal domain-containing protein</fullName>
    </recommendedName>
</protein>
<feature type="transmembrane region" description="Helical" evidence="7">
    <location>
        <begin position="793"/>
        <end position="817"/>
    </location>
</feature>
<feature type="compositionally biased region" description="Pro residues" evidence="6">
    <location>
        <begin position="70"/>
        <end position="80"/>
    </location>
</feature>
<feature type="transmembrane region" description="Helical" evidence="7">
    <location>
        <begin position="21"/>
        <end position="42"/>
    </location>
</feature>
<dbReference type="Proteomes" id="UP000677016">
    <property type="component" value="Unassembled WGS sequence"/>
</dbReference>
<gene>
    <name evidence="9" type="ORF">KC207_06230</name>
</gene>
<feature type="transmembrane region" description="Helical" evidence="7">
    <location>
        <begin position="562"/>
        <end position="583"/>
    </location>
</feature>
<evidence type="ECO:0000256" key="4">
    <source>
        <dbReference type="ARBA" id="ARBA00022989"/>
    </source>
</evidence>
<feature type="transmembrane region" description="Helical" evidence="7">
    <location>
        <begin position="472"/>
        <end position="495"/>
    </location>
</feature>
<dbReference type="RefSeq" id="WP_211602050.1">
    <property type="nucleotide sequence ID" value="NZ_JAGSNF010000006.1"/>
</dbReference>
<feature type="domain" description="ABC3 transporter permease C-terminal" evidence="8">
    <location>
        <begin position="796"/>
        <end position="911"/>
    </location>
</feature>
<evidence type="ECO:0000256" key="3">
    <source>
        <dbReference type="ARBA" id="ARBA00022692"/>
    </source>
</evidence>
<dbReference type="AlphaFoldDB" id="A0A941DAK7"/>
<feature type="transmembrane region" description="Helical" evidence="7">
    <location>
        <begin position="507"/>
        <end position="528"/>
    </location>
</feature>
<proteinExistence type="predicted"/>
<dbReference type="EMBL" id="JAGSNF010000006">
    <property type="protein sequence ID" value="MBR7742887.1"/>
    <property type="molecule type" value="Genomic_DNA"/>
</dbReference>
<accession>A0A941DAK7</accession>
<reference evidence="9" key="1">
    <citation type="submission" date="2021-04" db="EMBL/GenBank/DDBJ databases">
        <title>Phycicoccus avicenniae sp. nov., a novel endophytic actinomycetes isolated from branch of Avicennia mariana.</title>
        <authorList>
            <person name="Tuo L."/>
        </authorList>
    </citation>
    <scope>NUCLEOTIDE SEQUENCE</scope>
    <source>
        <strain evidence="9">BSK3Z-2</strain>
    </source>
</reference>
<evidence type="ECO:0000256" key="2">
    <source>
        <dbReference type="ARBA" id="ARBA00022475"/>
    </source>
</evidence>
<dbReference type="InterPro" id="IPR003838">
    <property type="entry name" value="ABC3_permease_C"/>
</dbReference>
<feature type="transmembrane region" description="Helical" evidence="7">
    <location>
        <begin position="889"/>
        <end position="908"/>
    </location>
</feature>
<comment type="subcellular location">
    <subcellularLocation>
        <location evidence="1">Cell membrane</location>
        <topology evidence="1">Multi-pass membrane protein</topology>
    </subcellularLocation>
</comment>
<organism evidence="9 10">
    <name type="scientific">Phycicoccus avicenniae</name>
    <dbReference type="NCBI Taxonomy" id="2828860"/>
    <lineage>
        <taxon>Bacteria</taxon>
        <taxon>Bacillati</taxon>
        <taxon>Actinomycetota</taxon>
        <taxon>Actinomycetes</taxon>
        <taxon>Micrococcales</taxon>
        <taxon>Intrasporangiaceae</taxon>
        <taxon>Phycicoccus</taxon>
    </lineage>
</organism>
<keyword evidence="2" id="KW-1003">Cell membrane</keyword>
<evidence type="ECO:0000313" key="10">
    <source>
        <dbReference type="Proteomes" id="UP000677016"/>
    </source>
</evidence>
<evidence type="ECO:0000256" key="5">
    <source>
        <dbReference type="ARBA" id="ARBA00023136"/>
    </source>
</evidence>
<dbReference type="Pfam" id="PF02687">
    <property type="entry name" value="FtsX"/>
    <property type="match status" value="1"/>
</dbReference>
<keyword evidence="4 7" id="KW-1133">Transmembrane helix</keyword>
<feature type="region of interest" description="Disordered" evidence="6">
    <location>
        <begin position="63"/>
        <end position="86"/>
    </location>
</feature>
<evidence type="ECO:0000256" key="1">
    <source>
        <dbReference type="ARBA" id="ARBA00004651"/>
    </source>
</evidence>
<feature type="transmembrane region" description="Helical" evidence="7">
    <location>
        <begin position="393"/>
        <end position="422"/>
    </location>
</feature>
<name>A0A941DAK7_9MICO</name>
<evidence type="ECO:0000256" key="7">
    <source>
        <dbReference type="SAM" id="Phobius"/>
    </source>
</evidence>
<keyword evidence="3 7" id="KW-0812">Transmembrane</keyword>
<feature type="region of interest" description="Disordered" evidence="6">
    <location>
        <begin position="152"/>
        <end position="173"/>
    </location>
</feature>
<evidence type="ECO:0000313" key="9">
    <source>
        <dbReference type="EMBL" id="MBR7742887.1"/>
    </source>
</evidence>
<dbReference type="GO" id="GO:0005886">
    <property type="term" value="C:plasma membrane"/>
    <property type="evidence" value="ECO:0007669"/>
    <property type="project" value="UniProtKB-SubCell"/>
</dbReference>
<feature type="transmembrane region" description="Helical" evidence="7">
    <location>
        <begin position="352"/>
        <end position="373"/>
    </location>
</feature>
<sequence length="928" mass="92998">MTGPRTRTLLVRGLAAVRGPVALMAVLGLLAGAFLVTGPRVVDRSADAALGDLLAGAPAAAREVGVTSPPSRPLGPPATADPPREGPVAPFEAVDAVLRDVLGPEVSGLLGMPTWAAQSEPAALLRPGGTPLRPDTTRAVLRAQSGLDAHVRWVDGGAPGPANDTGTTRAGGTRHPVRVVPVALAAATARAWGVAVGDVVDAVPEGTADPVRVVVTGTFTPLDPGDGFWAAEPRMAGLAAIPDPLGGVTEEAALVADVASYGALSDALWRAGPGVPRDAGSPVLAASWRYPVDAGRVRTRDVGSVRALVTRLDTDPRLRSVPGRTLTTTTGLGGLVDEHATALAATAVMTGFATTGLTALTVLVLALTALVALARREAETALLRARGGSLRRLLVTGAVGPVLPVVLAAAAGAVAAAIALPGTTGRTALVQVSVVALVPALAGALALVVGVRARERRDPGSHAARRVRVVRVLRRAVGEAGVVVLAVLAVTTVRSRGAEIASGRQDWFAALVPVLVAAAAALVVLRVLPPLARRAAGVAARRRGLVAFLGLARSARGGARGALPVVTVVVGAAVLTLLAQLTLTLDTERETAALRTVGAEGRVDALRLDPEDVEALLARPGVGSVLPAYVEAAEVVLAGESTPVVLVATDVAAYGALVEGTALAVPDAPAEGQDGPVPVLGGPGLAPGTADLVVRGQRVPIRVVSRDSDLVRVVDGRSAPAVLVDLDALQDPVPAVRADTAFLDSAGARALLGAAEDPAELTPSGRVSGVVSADAVRADVAGLALPRLVTGTYLVGAVLAAALTLVALLLLLVASRAERAAAVARLRTMGLPRGRDRALAWVEVLPVVALGGLAGAAVGLLGPTLVAPALDLAPFTGSLTRPPLDPSPLVALGVAAGITALGGLALVLDAAAARRGPLADHLRRGDTA</sequence>
<keyword evidence="5 7" id="KW-0472">Membrane</keyword>